<keyword evidence="2" id="KW-0732">Signal</keyword>
<dbReference type="Gene3D" id="2.40.160.60">
    <property type="entry name" value="Outer membrane protein transport protein (OMPP1/FadL/TodX)"/>
    <property type="match status" value="1"/>
</dbReference>
<accession>A0A2H0A338</accession>
<dbReference type="EMBL" id="PCSH01000152">
    <property type="protein sequence ID" value="PIP39806.1"/>
    <property type="molecule type" value="Genomic_DNA"/>
</dbReference>
<comment type="similarity">
    <text evidence="1">Belongs to the UPF0164 family.</text>
</comment>
<organism evidence="4 5">
    <name type="scientific">Candidatus Desantisbacteria bacterium CG23_combo_of_CG06-09_8_20_14_all_40_23</name>
    <dbReference type="NCBI Taxonomy" id="1974550"/>
    <lineage>
        <taxon>Bacteria</taxon>
        <taxon>Candidatus Desantisiibacteriota</taxon>
    </lineage>
</organism>
<dbReference type="PROSITE" id="PS51781">
    <property type="entry name" value="SH3B"/>
    <property type="match status" value="1"/>
</dbReference>
<dbReference type="Pfam" id="PF03687">
    <property type="entry name" value="UPF0164"/>
    <property type="match status" value="1"/>
</dbReference>
<dbReference type="SMART" id="SM00287">
    <property type="entry name" value="SH3b"/>
    <property type="match status" value="1"/>
</dbReference>
<evidence type="ECO:0000256" key="2">
    <source>
        <dbReference type="SAM" id="SignalP"/>
    </source>
</evidence>
<dbReference type="AlphaFoldDB" id="A0A2H0A338"/>
<feature type="domain" description="SH3b" evidence="3">
    <location>
        <begin position="335"/>
        <end position="396"/>
    </location>
</feature>
<reference evidence="4 5" key="1">
    <citation type="submission" date="2017-09" db="EMBL/GenBank/DDBJ databases">
        <title>Depth-based differentiation of microbial function through sediment-hosted aquifers and enrichment of novel symbionts in the deep terrestrial subsurface.</title>
        <authorList>
            <person name="Probst A.J."/>
            <person name="Ladd B."/>
            <person name="Jarett J.K."/>
            <person name="Geller-Mcgrath D.E."/>
            <person name="Sieber C.M."/>
            <person name="Emerson J.B."/>
            <person name="Anantharaman K."/>
            <person name="Thomas B.C."/>
            <person name="Malmstrom R."/>
            <person name="Stieglmeier M."/>
            <person name="Klingl A."/>
            <person name="Woyke T."/>
            <person name="Ryan C.M."/>
            <person name="Banfield J.F."/>
        </authorList>
    </citation>
    <scope>NUCLEOTIDE SEQUENCE [LARGE SCALE GENOMIC DNA]</scope>
    <source>
        <strain evidence="4">CG23_combo_of_CG06-09_8_20_14_all_40_23</strain>
    </source>
</reference>
<dbReference type="SUPFAM" id="SSF56935">
    <property type="entry name" value="Porins"/>
    <property type="match status" value="1"/>
</dbReference>
<dbReference type="NCBIfam" id="NF033709">
    <property type="entry name" value="PorV_fam"/>
    <property type="match status" value="1"/>
</dbReference>
<dbReference type="Pfam" id="PF08239">
    <property type="entry name" value="SH3_3"/>
    <property type="match status" value="1"/>
</dbReference>
<evidence type="ECO:0000256" key="1">
    <source>
        <dbReference type="ARBA" id="ARBA00005846"/>
    </source>
</evidence>
<evidence type="ECO:0000259" key="3">
    <source>
        <dbReference type="PROSITE" id="PS51781"/>
    </source>
</evidence>
<sequence length="396" mass="43506">MMVHFFLLMISIILIASSSAASGVAFLKIDVGARAAGMGGAFVAVADDISSIWCNPAGLSMIKSEEIVLHHQDWLQDTRYECLGYAYPAQNLTLGVSLNHLSTNHIPEILNVNDKPSSTGRLFGASDMSGMFAVSKQMSKQIFIGCGIKYLQEQLDNTTVNAGAIDLGCLYTPNNSFCLASSIRNIGSQMQMDKDTFTLPLMYRTGVAWKTESLCFGIELNKARGRELRGCAGVELKINNPITVRCGYQFLTDNDRGSFKGIPDRVSLGFGVKIGGTTMDYAFAPYGVLEDTHRISVSTKFGRQRFVSKKQGDKGIKIEGDQGIKFEKDKEIVSEDVVIVTTDNIPLREGPGTTYSIITKIGIGTRLQVIDKQKKWFYKVVLPDGRRGWVCSIFVK</sequence>
<comment type="caution">
    <text evidence="4">The sequence shown here is derived from an EMBL/GenBank/DDBJ whole genome shotgun (WGS) entry which is preliminary data.</text>
</comment>
<proteinExistence type="inferred from homology"/>
<dbReference type="Gene3D" id="2.30.30.40">
    <property type="entry name" value="SH3 Domains"/>
    <property type="match status" value="1"/>
</dbReference>
<evidence type="ECO:0000313" key="4">
    <source>
        <dbReference type="EMBL" id="PIP39806.1"/>
    </source>
</evidence>
<feature type="chain" id="PRO_5013674971" description="SH3b domain-containing protein" evidence="2">
    <location>
        <begin position="21"/>
        <end position="396"/>
    </location>
</feature>
<dbReference type="InterPro" id="IPR005362">
    <property type="entry name" value="UPF0164"/>
</dbReference>
<feature type="signal peptide" evidence="2">
    <location>
        <begin position="1"/>
        <end position="20"/>
    </location>
</feature>
<dbReference type="InterPro" id="IPR003646">
    <property type="entry name" value="SH3-like_bac-type"/>
</dbReference>
<protein>
    <recommendedName>
        <fullName evidence="3">SH3b domain-containing protein</fullName>
    </recommendedName>
</protein>
<name>A0A2H0A338_9BACT</name>
<gene>
    <name evidence="4" type="ORF">COX18_08960</name>
</gene>
<evidence type="ECO:0000313" key="5">
    <source>
        <dbReference type="Proteomes" id="UP000231067"/>
    </source>
</evidence>
<dbReference type="Proteomes" id="UP000231067">
    <property type="component" value="Unassembled WGS sequence"/>
</dbReference>